<keyword evidence="7" id="KW-0489">Methyltransferase</keyword>
<keyword evidence="7" id="KW-0808">Transferase</keyword>
<evidence type="ECO:0000256" key="3">
    <source>
        <dbReference type="ARBA" id="ARBA00022833"/>
    </source>
</evidence>
<evidence type="ECO:0000259" key="6">
    <source>
        <dbReference type="PROSITE" id="PS50865"/>
    </source>
</evidence>
<dbReference type="AlphaFoldDB" id="A0AAD5TXA7"/>
<dbReference type="SUPFAM" id="SSF82199">
    <property type="entry name" value="SET domain"/>
    <property type="match status" value="1"/>
</dbReference>
<evidence type="ECO:0000259" key="5">
    <source>
        <dbReference type="PROSITE" id="PS50280"/>
    </source>
</evidence>
<dbReference type="SUPFAM" id="SSF144232">
    <property type="entry name" value="HIT/MYND zinc finger-like"/>
    <property type="match status" value="1"/>
</dbReference>
<evidence type="ECO:0000256" key="2">
    <source>
        <dbReference type="ARBA" id="ARBA00022771"/>
    </source>
</evidence>
<dbReference type="GO" id="GO:0032259">
    <property type="term" value="P:methylation"/>
    <property type="evidence" value="ECO:0007669"/>
    <property type="project" value="UniProtKB-KW"/>
</dbReference>
<organism evidence="7 8">
    <name type="scientific">Clydaea vesicula</name>
    <dbReference type="NCBI Taxonomy" id="447962"/>
    <lineage>
        <taxon>Eukaryota</taxon>
        <taxon>Fungi</taxon>
        <taxon>Fungi incertae sedis</taxon>
        <taxon>Chytridiomycota</taxon>
        <taxon>Chytridiomycota incertae sedis</taxon>
        <taxon>Chytridiomycetes</taxon>
        <taxon>Lobulomycetales</taxon>
        <taxon>Lobulomycetaceae</taxon>
        <taxon>Clydaea</taxon>
    </lineage>
</organism>
<gene>
    <name evidence="7" type="primary">SMYD2</name>
    <name evidence="7" type="ORF">HK099_008556</name>
</gene>
<feature type="domain" description="MYND-type" evidence="6">
    <location>
        <begin position="57"/>
        <end position="95"/>
    </location>
</feature>
<dbReference type="GO" id="GO:0008270">
    <property type="term" value="F:zinc ion binding"/>
    <property type="evidence" value="ECO:0007669"/>
    <property type="project" value="UniProtKB-KW"/>
</dbReference>
<dbReference type="EMBL" id="JADGJW010000953">
    <property type="protein sequence ID" value="KAJ3209217.1"/>
    <property type="molecule type" value="Genomic_DNA"/>
</dbReference>
<dbReference type="PANTHER" id="PTHR12197:SF251">
    <property type="entry name" value="EG:BACR7C10.4 PROTEIN"/>
    <property type="match status" value="1"/>
</dbReference>
<protein>
    <submittedName>
        <fullName evidence="7">N-lysine methyltransferase smyd2</fullName>
    </submittedName>
</protein>
<evidence type="ECO:0000256" key="4">
    <source>
        <dbReference type="PROSITE-ProRule" id="PRU00134"/>
    </source>
</evidence>
<evidence type="ECO:0000256" key="1">
    <source>
        <dbReference type="ARBA" id="ARBA00022723"/>
    </source>
</evidence>
<keyword evidence="2 4" id="KW-0863">Zinc-finger</keyword>
<comment type="caution">
    <text evidence="7">The sequence shown here is derived from an EMBL/GenBank/DDBJ whole genome shotgun (WGS) entry which is preliminary data.</text>
</comment>
<accession>A0AAD5TXA7</accession>
<dbReference type="Pfam" id="PF00856">
    <property type="entry name" value="SET"/>
    <property type="match status" value="1"/>
</dbReference>
<dbReference type="Proteomes" id="UP001211065">
    <property type="component" value="Unassembled WGS sequence"/>
</dbReference>
<dbReference type="GO" id="GO:0008168">
    <property type="term" value="F:methyltransferase activity"/>
    <property type="evidence" value="ECO:0007669"/>
    <property type="project" value="UniProtKB-KW"/>
</dbReference>
<reference evidence="7" key="1">
    <citation type="submission" date="2020-05" db="EMBL/GenBank/DDBJ databases">
        <title>Phylogenomic resolution of chytrid fungi.</title>
        <authorList>
            <person name="Stajich J.E."/>
            <person name="Amses K."/>
            <person name="Simmons R."/>
            <person name="Seto K."/>
            <person name="Myers J."/>
            <person name="Bonds A."/>
            <person name="Quandt C.A."/>
            <person name="Barry K."/>
            <person name="Liu P."/>
            <person name="Grigoriev I."/>
            <person name="Longcore J.E."/>
            <person name="James T.Y."/>
        </authorList>
    </citation>
    <scope>NUCLEOTIDE SEQUENCE</scope>
    <source>
        <strain evidence="7">JEL0476</strain>
    </source>
</reference>
<dbReference type="Gene3D" id="6.10.140.2220">
    <property type="match status" value="1"/>
</dbReference>
<dbReference type="CDD" id="cd20071">
    <property type="entry name" value="SET_SMYD"/>
    <property type="match status" value="1"/>
</dbReference>
<dbReference type="InterPro" id="IPR046341">
    <property type="entry name" value="SET_dom_sf"/>
</dbReference>
<dbReference type="GO" id="GO:0005634">
    <property type="term" value="C:nucleus"/>
    <property type="evidence" value="ECO:0007669"/>
    <property type="project" value="TreeGrafter"/>
</dbReference>
<proteinExistence type="predicted"/>
<dbReference type="PROSITE" id="PS50865">
    <property type="entry name" value="ZF_MYND_2"/>
    <property type="match status" value="1"/>
</dbReference>
<sequence length="289" mass="34100">MESEKSDLNNIVSGLDLVLEEDEKKYRMLKTRKRITTLERKFVNRSICFANVKSYFCSTCLKSNSNFRCSKCKLKYYCSTECQLMDWKDSHSLLCSEVVDPELEMLVKLKLKDTQDTIYNTLMDHSDSNVPLYKKNQDIFFEKSKLAIKTLKKKKNKNFIFDDKFNFIRDLNIFKFNNFNLTDFQFFSIAEGCFPLGSLFNHSCCPNMFVGYRLDEQSFFSLRDIEIGEELFHTYIDPLIPKEERRNALFEKYNFWCECERCSGNAGNRKDGFHLIDVLIENSGVEEKL</sequence>
<feature type="non-terminal residue" evidence="7">
    <location>
        <position position="1"/>
    </location>
</feature>
<feature type="domain" description="SET" evidence="5">
    <location>
        <begin position="144"/>
        <end position="236"/>
    </location>
</feature>
<dbReference type="PROSITE" id="PS01360">
    <property type="entry name" value="ZF_MYND_1"/>
    <property type="match status" value="1"/>
</dbReference>
<keyword evidence="8" id="KW-1185">Reference proteome</keyword>
<keyword evidence="1" id="KW-0479">Metal-binding</keyword>
<dbReference type="PANTHER" id="PTHR12197">
    <property type="entry name" value="HISTONE-LYSINE N-METHYLTRANSFERASE SMYD"/>
    <property type="match status" value="1"/>
</dbReference>
<dbReference type="Gene3D" id="2.170.270.10">
    <property type="entry name" value="SET domain"/>
    <property type="match status" value="1"/>
</dbReference>
<dbReference type="PROSITE" id="PS50280">
    <property type="entry name" value="SET"/>
    <property type="match status" value="1"/>
</dbReference>
<dbReference type="InterPro" id="IPR002893">
    <property type="entry name" value="Znf_MYND"/>
</dbReference>
<name>A0AAD5TXA7_9FUNG</name>
<dbReference type="InterPro" id="IPR050869">
    <property type="entry name" value="H3K4_H4K5_MeTrfase"/>
</dbReference>
<evidence type="ECO:0000313" key="8">
    <source>
        <dbReference type="Proteomes" id="UP001211065"/>
    </source>
</evidence>
<dbReference type="InterPro" id="IPR001214">
    <property type="entry name" value="SET_dom"/>
</dbReference>
<evidence type="ECO:0000313" key="7">
    <source>
        <dbReference type="EMBL" id="KAJ3209217.1"/>
    </source>
</evidence>
<keyword evidence="3" id="KW-0862">Zinc</keyword>
<dbReference type="Pfam" id="PF01753">
    <property type="entry name" value="zf-MYND"/>
    <property type="match status" value="1"/>
</dbReference>